<dbReference type="EMBL" id="JALNUB010000004">
    <property type="protein sequence ID" value="MCK8141814.1"/>
    <property type="molecule type" value="Genomic_DNA"/>
</dbReference>
<reference evidence="1" key="1">
    <citation type="submission" date="2022-04" db="EMBL/GenBank/DDBJ databases">
        <title>Flavobacterium pygoscelis sp. nov. isolated from Chinstrap chick (Pygoscelis antarcticus).</title>
        <authorList>
            <person name="Irgang R."/>
            <person name="Poblete-Morales M."/>
            <person name="Avendano-Herrera R."/>
        </authorList>
    </citation>
    <scope>NUCLEOTIDE SEQUENCE</scope>
    <source>
        <strain evidence="1">I-SCBP12n</strain>
    </source>
</reference>
<sequence>MKNVIVFFILMLAFEVNSQSFEGKLEYLVSTEILGDTLVQNISKNKLIEKLKSQGEIPIDTLTYIYSAKGDFVSISKYGSIDIISNFIKKNNLLYTFIGDLNIVSAIDVTIDLEEKLGNPPSVKKINEKEKIGDLECYIVEVKWKTGIYRYYFSDSILKIDPELFKDYNYDQFYAFLRISNALPIKIEKLTNNFFKSTYLLHSYTPQKIDKVIFSIPKMREDRTMSNMYINKKIFIIK</sequence>
<evidence type="ECO:0000313" key="1">
    <source>
        <dbReference type="EMBL" id="MCK8141814.1"/>
    </source>
</evidence>
<name>A0A9X1XR40_9FLAO</name>
<organism evidence="1 2">
    <name type="scientific">Flavobacterium pygoscelis</name>
    <dbReference type="NCBI Taxonomy" id="2893176"/>
    <lineage>
        <taxon>Bacteria</taxon>
        <taxon>Pseudomonadati</taxon>
        <taxon>Bacteroidota</taxon>
        <taxon>Flavobacteriia</taxon>
        <taxon>Flavobacteriales</taxon>
        <taxon>Flavobacteriaceae</taxon>
        <taxon>Flavobacterium</taxon>
    </lineage>
</organism>
<accession>A0A9X1XR40</accession>
<dbReference type="AlphaFoldDB" id="A0A9X1XR40"/>
<evidence type="ECO:0000313" key="2">
    <source>
        <dbReference type="Proteomes" id="UP001139260"/>
    </source>
</evidence>
<dbReference type="Proteomes" id="UP001139260">
    <property type="component" value="Unassembled WGS sequence"/>
</dbReference>
<dbReference type="RefSeq" id="WP_248428173.1">
    <property type="nucleotide sequence ID" value="NZ_JALNUB010000004.1"/>
</dbReference>
<keyword evidence="2" id="KW-1185">Reference proteome</keyword>
<gene>
    <name evidence="1" type="ORF">MW871_07890</name>
</gene>
<protein>
    <submittedName>
        <fullName evidence="1">Uncharacterized protein</fullName>
    </submittedName>
</protein>
<comment type="caution">
    <text evidence="1">The sequence shown here is derived from an EMBL/GenBank/DDBJ whole genome shotgun (WGS) entry which is preliminary data.</text>
</comment>
<proteinExistence type="predicted"/>